<dbReference type="EMBL" id="BHZD01000001">
    <property type="protein sequence ID" value="GCD45004.1"/>
    <property type="molecule type" value="Genomic_DNA"/>
</dbReference>
<keyword evidence="2" id="KW-1185">Reference proteome</keyword>
<dbReference type="Proteomes" id="UP000286746">
    <property type="component" value="Unassembled WGS sequence"/>
</dbReference>
<reference evidence="1 2" key="1">
    <citation type="submission" date="2018-11" db="EMBL/GenBank/DDBJ databases">
        <title>Whole genome sequence of Streptomyces paromomycinus NBRC 15454(T).</title>
        <authorList>
            <person name="Komaki H."/>
            <person name="Tamura T."/>
        </authorList>
    </citation>
    <scope>NUCLEOTIDE SEQUENCE [LARGE SCALE GENOMIC DNA]</scope>
    <source>
        <strain evidence="1 2">NBRC 15454</strain>
    </source>
</reference>
<accession>A0A401W6L8</accession>
<dbReference type="InterPro" id="IPR035093">
    <property type="entry name" value="RelE/ParE_toxin_dom_sf"/>
</dbReference>
<comment type="caution">
    <text evidence="1">The sequence shown here is derived from an EMBL/GenBank/DDBJ whole genome shotgun (WGS) entry which is preliminary data.</text>
</comment>
<evidence type="ECO:0000313" key="2">
    <source>
        <dbReference type="Proteomes" id="UP000286746"/>
    </source>
</evidence>
<organism evidence="1 2">
    <name type="scientific">Streptomyces paromomycinus</name>
    <name type="common">Streptomyces rimosus subsp. paromomycinus</name>
    <dbReference type="NCBI Taxonomy" id="92743"/>
    <lineage>
        <taxon>Bacteria</taxon>
        <taxon>Bacillati</taxon>
        <taxon>Actinomycetota</taxon>
        <taxon>Actinomycetes</taxon>
        <taxon>Kitasatosporales</taxon>
        <taxon>Streptomycetaceae</taxon>
        <taxon>Streptomyces</taxon>
    </lineage>
</organism>
<proteinExistence type="predicted"/>
<gene>
    <name evidence="1" type="ORF">GKJPGBOP_04723</name>
</gene>
<evidence type="ECO:0008006" key="3">
    <source>
        <dbReference type="Google" id="ProtNLM"/>
    </source>
</evidence>
<evidence type="ECO:0000313" key="1">
    <source>
        <dbReference type="EMBL" id="GCD45004.1"/>
    </source>
</evidence>
<sequence length="90" mass="10063">MLYSVSYSERAAQVRDSLPEDRRALLERGLRKLADDPRPKISIPISSDENTRSLALTQNIAVEYVISEGLLIVVVVHVVDTSQVLLDNED</sequence>
<name>A0A401W6L8_STREY</name>
<dbReference type="Gene3D" id="3.30.2310.20">
    <property type="entry name" value="RelE-like"/>
    <property type="match status" value="1"/>
</dbReference>
<dbReference type="AlphaFoldDB" id="A0A401W6L8"/>
<protein>
    <recommendedName>
        <fullName evidence="3">Type II toxin-antitoxin system RelE/ParE family toxin</fullName>
    </recommendedName>
</protein>